<dbReference type="PROSITE" id="PS01124">
    <property type="entry name" value="HTH_ARAC_FAMILY_2"/>
    <property type="match status" value="1"/>
</dbReference>
<dbReference type="InterPro" id="IPR018060">
    <property type="entry name" value="HTH_AraC"/>
</dbReference>
<dbReference type="EMBL" id="SSOB01000008">
    <property type="protein sequence ID" value="THF81740.1"/>
    <property type="molecule type" value="Genomic_DNA"/>
</dbReference>
<dbReference type="PROSITE" id="PS00041">
    <property type="entry name" value="HTH_ARAC_FAMILY_1"/>
    <property type="match status" value="1"/>
</dbReference>
<dbReference type="InterPro" id="IPR018062">
    <property type="entry name" value="HTH_AraC-typ_CS"/>
</dbReference>
<reference evidence="5 6" key="1">
    <citation type="submission" date="2019-04" db="EMBL/GenBank/DDBJ databases">
        <title>Cohnella sp. nov. isolated from preserved vegetables.</title>
        <authorList>
            <person name="Lin S.-Y."/>
            <person name="Hung M.-H."/>
            <person name="Young C.-C."/>
        </authorList>
    </citation>
    <scope>NUCLEOTIDE SEQUENCE [LARGE SCALE GENOMIC DNA]</scope>
    <source>
        <strain evidence="5 6">CC-MHH1044</strain>
    </source>
</reference>
<protein>
    <submittedName>
        <fullName evidence="5">Helix-turn-helix domain-containing protein</fullName>
    </submittedName>
</protein>
<dbReference type="InterPro" id="IPR014710">
    <property type="entry name" value="RmlC-like_jellyroll"/>
</dbReference>
<dbReference type="PANTHER" id="PTHR43280:SF34">
    <property type="entry name" value="ARAC-FAMILY TRANSCRIPTIONAL REGULATOR"/>
    <property type="match status" value="1"/>
</dbReference>
<keyword evidence="1" id="KW-0805">Transcription regulation</keyword>
<sequence>MIRLSIEAFSFGNMNNLYAEYVKRSETYIMTVDHFHPYYEVYYLLSGSRVYFVKDRTYRVEQGDLVFIDKSVVHKTLQGRAPEHERVVIHFTDAYLHGLAGDNVPLLLEPFRQAGPVIRLPRSDQRSVDAIIRRLLGEIRLKPPGYELVPPAAVTELLLATARSLRENAHLGLDADVSPKHAKIFEIVRHLNEHYDEQIRLGDIASRFFVSPYHLSRTFREVTGFAFSDYIQLTRVKEAQRLLTETDRPIAEIAAVCGFDNFSHFGKTFKKITRQSPRDYRKGAGF</sequence>
<dbReference type="PRINTS" id="PR00032">
    <property type="entry name" value="HTHARAC"/>
</dbReference>
<dbReference type="InterPro" id="IPR037923">
    <property type="entry name" value="HTH-like"/>
</dbReference>
<dbReference type="GO" id="GO:0043565">
    <property type="term" value="F:sequence-specific DNA binding"/>
    <property type="evidence" value="ECO:0007669"/>
    <property type="project" value="InterPro"/>
</dbReference>
<dbReference type="AlphaFoldDB" id="A0A4S4C3R4"/>
<gene>
    <name evidence="5" type="ORF">E6C55_08425</name>
</gene>
<dbReference type="Gene3D" id="2.60.120.10">
    <property type="entry name" value="Jelly Rolls"/>
    <property type="match status" value="1"/>
</dbReference>
<comment type="caution">
    <text evidence="5">The sequence shown here is derived from an EMBL/GenBank/DDBJ whole genome shotgun (WGS) entry which is preliminary data.</text>
</comment>
<dbReference type="Pfam" id="PF07883">
    <property type="entry name" value="Cupin_2"/>
    <property type="match status" value="1"/>
</dbReference>
<keyword evidence="2" id="KW-0238">DNA-binding</keyword>
<dbReference type="InterPro" id="IPR020449">
    <property type="entry name" value="Tscrpt_reg_AraC-type_HTH"/>
</dbReference>
<dbReference type="OrthoDB" id="506156at2"/>
<proteinExistence type="predicted"/>
<accession>A0A4S4C3R4</accession>
<dbReference type="InterPro" id="IPR009057">
    <property type="entry name" value="Homeodomain-like_sf"/>
</dbReference>
<dbReference type="InterPro" id="IPR013096">
    <property type="entry name" value="Cupin_2"/>
</dbReference>
<dbReference type="Pfam" id="PF12833">
    <property type="entry name" value="HTH_18"/>
    <property type="match status" value="1"/>
</dbReference>
<keyword evidence="6" id="KW-1185">Reference proteome</keyword>
<feature type="domain" description="HTH araC/xylS-type" evidence="4">
    <location>
        <begin position="185"/>
        <end position="283"/>
    </location>
</feature>
<evidence type="ECO:0000256" key="3">
    <source>
        <dbReference type="ARBA" id="ARBA00023163"/>
    </source>
</evidence>
<dbReference type="SMART" id="SM00342">
    <property type="entry name" value="HTH_ARAC"/>
    <property type="match status" value="1"/>
</dbReference>
<evidence type="ECO:0000313" key="5">
    <source>
        <dbReference type="EMBL" id="THF81740.1"/>
    </source>
</evidence>
<dbReference type="Proteomes" id="UP000310636">
    <property type="component" value="Unassembled WGS sequence"/>
</dbReference>
<dbReference type="PANTHER" id="PTHR43280">
    <property type="entry name" value="ARAC-FAMILY TRANSCRIPTIONAL REGULATOR"/>
    <property type="match status" value="1"/>
</dbReference>
<evidence type="ECO:0000256" key="2">
    <source>
        <dbReference type="ARBA" id="ARBA00023125"/>
    </source>
</evidence>
<name>A0A4S4C3R4_9BACL</name>
<organism evidence="5 6">
    <name type="scientific">Cohnella fermenti</name>
    <dbReference type="NCBI Taxonomy" id="2565925"/>
    <lineage>
        <taxon>Bacteria</taxon>
        <taxon>Bacillati</taxon>
        <taxon>Bacillota</taxon>
        <taxon>Bacilli</taxon>
        <taxon>Bacillales</taxon>
        <taxon>Paenibacillaceae</taxon>
        <taxon>Cohnella</taxon>
    </lineage>
</organism>
<evidence type="ECO:0000313" key="6">
    <source>
        <dbReference type="Proteomes" id="UP000310636"/>
    </source>
</evidence>
<dbReference type="GO" id="GO:0003700">
    <property type="term" value="F:DNA-binding transcription factor activity"/>
    <property type="evidence" value="ECO:0007669"/>
    <property type="project" value="InterPro"/>
</dbReference>
<dbReference type="SUPFAM" id="SSF51215">
    <property type="entry name" value="Regulatory protein AraC"/>
    <property type="match status" value="1"/>
</dbReference>
<dbReference type="SUPFAM" id="SSF46689">
    <property type="entry name" value="Homeodomain-like"/>
    <property type="match status" value="2"/>
</dbReference>
<evidence type="ECO:0000256" key="1">
    <source>
        <dbReference type="ARBA" id="ARBA00023015"/>
    </source>
</evidence>
<dbReference type="Gene3D" id="1.10.10.60">
    <property type="entry name" value="Homeodomain-like"/>
    <property type="match status" value="2"/>
</dbReference>
<evidence type="ECO:0000259" key="4">
    <source>
        <dbReference type="PROSITE" id="PS01124"/>
    </source>
</evidence>
<keyword evidence="3" id="KW-0804">Transcription</keyword>